<keyword evidence="3" id="KW-0540">Nuclease</keyword>
<keyword evidence="1" id="KW-1133">Transmembrane helix</keyword>
<dbReference type="Gene3D" id="3.60.10.10">
    <property type="entry name" value="Endonuclease/exonuclease/phosphatase"/>
    <property type="match status" value="1"/>
</dbReference>
<dbReference type="SUPFAM" id="SSF56219">
    <property type="entry name" value="DNase I-like"/>
    <property type="match status" value="1"/>
</dbReference>
<feature type="transmembrane region" description="Helical" evidence="1">
    <location>
        <begin position="7"/>
        <end position="28"/>
    </location>
</feature>
<evidence type="ECO:0000313" key="3">
    <source>
        <dbReference type="EMBL" id="QEN04280.1"/>
    </source>
</evidence>
<dbReference type="GO" id="GO:0004519">
    <property type="term" value="F:endonuclease activity"/>
    <property type="evidence" value="ECO:0007669"/>
    <property type="project" value="UniProtKB-KW"/>
</dbReference>
<keyword evidence="3" id="KW-0378">Hydrolase</keyword>
<dbReference type="GO" id="GO:0004527">
    <property type="term" value="F:exonuclease activity"/>
    <property type="evidence" value="ECO:0007669"/>
    <property type="project" value="UniProtKB-KW"/>
</dbReference>
<protein>
    <submittedName>
        <fullName evidence="3">Endonuclease/exonuclease/phosphatase family protein</fullName>
    </submittedName>
</protein>
<dbReference type="AlphaFoldDB" id="A0A5C1QB51"/>
<organism evidence="3 4">
    <name type="scientific">Thiospirochaeta perfilievii</name>
    <dbReference type="NCBI Taxonomy" id="252967"/>
    <lineage>
        <taxon>Bacteria</taxon>
        <taxon>Pseudomonadati</taxon>
        <taxon>Spirochaetota</taxon>
        <taxon>Spirochaetia</taxon>
        <taxon>Spirochaetales</taxon>
        <taxon>Spirochaetaceae</taxon>
        <taxon>Thiospirochaeta</taxon>
    </lineage>
</organism>
<keyword evidence="3" id="KW-0255">Endonuclease</keyword>
<evidence type="ECO:0000256" key="1">
    <source>
        <dbReference type="SAM" id="Phobius"/>
    </source>
</evidence>
<keyword evidence="4" id="KW-1185">Reference proteome</keyword>
<dbReference type="Pfam" id="PF03372">
    <property type="entry name" value="Exo_endo_phos"/>
    <property type="match status" value="1"/>
</dbReference>
<dbReference type="InterPro" id="IPR036691">
    <property type="entry name" value="Endo/exonu/phosph_ase_sf"/>
</dbReference>
<dbReference type="PANTHER" id="PTHR14859:SF1">
    <property type="entry name" value="PGAP2-INTERACTING PROTEIN"/>
    <property type="match status" value="1"/>
</dbReference>
<reference evidence="3 4" key="1">
    <citation type="submission" date="2019-02" db="EMBL/GenBank/DDBJ databases">
        <authorList>
            <person name="Fomenkov A."/>
            <person name="Dubinina G."/>
            <person name="Grabovich M."/>
            <person name="Vincze T."/>
            <person name="Roberts R.J."/>
        </authorList>
    </citation>
    <scope>NUCLEOTIDE SEQUENCE [LARGE SCALE GENOMIC DNA]</scope>
    <source>
        <strain evidence="3 4">P</strain>
    </source>
</reference>
<accession>A0A5C1QB51</accession>
<dbReference type="EMBL" id="CP035807">
    <property type="protein sequence ID" value="QEN04280.1"/>
    <property type="molecule type" value="Genomic_DNA"/>
</dbReference>
<dbReference type="GO" id="GO:0006506">
    <property type="term" value="P:GPI anchor biosynthetic process"/>
    <property type="evidence" value="ECO:0007669"/>
    <property type="project" value="TreeGrafter"/>
</dbReference>
<keyword evidence="1" id="KW-0812">Transmembrane</keyword>
<evidence type="ECO:0000259" key="2">
    <source>
        <dbReference type="Pfam" id="PF03372"/>
    </source>
</evidence>
<dbReference type="InterPro" id="IPR051916">
    <property type="entry name" value="GPI-anchor_lipid_remodeler"/>
</dbReference>
<dbReference type="InterPro" id="IPR005135">
    <property type="entry name" value="Endo/exonuclease/phosphatase"/>
</dbReference>
<keyword evidence="1" id="KW-0472">Membrane</keyword>
<dbReference type="PANTHER" id="PTHR14859">
    <property type="entry name" value="CALCOFLUOR WHITE HYPERSENSITIVE PROTEIN PRECURSOR"/>
    <property type="match status" value="1"/>
</dbReference>
<gene>
    <name evidence="3" type="ORF">EW093_06050</name>
</gene>
<keyword evidence="3" id="KW-0269">Exonuclease</keyword>
<dbReference type="GO" id="GO:0016020">
    <property type="term" value="C:membrane"/>
    <property type="evidence" value="ECO:0007669"/>
    <property type="project" value="GOC"/>
</dbReference>
<dbReference type="RefSeq" id="WP_149567528.1">
    <property type="nucleotide sequence ID" value="NZ_CP035807.1"/>
</dbReference>
<dbReference type="KEGG" id="sper:EW093_06050"/>
<reference evidence="3 4" key="2">
    <citation type="submission" date="2019-09" db="EMBL/GenBank/DDBJ databases">
        <title>Complete Genome Sequence and Methylome Analysis of free living Spirochaetas.</title>
        <authorList>
            <person name="Leshcheva N."/>
            <person name="Mikheeva N."/>
        </authorList>
    </citation>
    <scope>NUCLEOTIDE SEQUENCE [LARGE SCALE GENOMIC DNA]</scope>
    <source>
        <strain evidence="3 4">P</strain>
    </source>
</reference>
<dbReference type="OrthoDB" id="334565at2"/>
<sequence>MKIGIKVALALIGFVVLLTVGLLTWLTITDYKPNDVEKLTVENNRNTQLPDEITIFNWNIGYGALGQGTDFFFDGGETIITPESEYRGYMNGILDTIKDSEADILFFQEVDIDSKRSYYDNQLDIISNILPDYGSVFGTNYKVGYIPPPALFKESYGRVEAGLVMFSKYRMDESSRLSLPGGYSWPRSTLFLDRCMIVSRINRGDKNSIVLINTHNSAYDQGGFIKKMQLEFIKSFAETEYDKGNYVVIGGDWNSYMPGTDGETFKSEEGPSIYNQGLPKEWKMKGWNWAVDRKTPSSRSLKTPYVKGENFECVIDGFLLSPNIGIKSIKTEDLGFKFSDHNPIKLSLILN</sequence>
<name>A0A5C1QB51_9SPIO</name>
<feature type="domain" description="Endonuclease/exonuclease/phosphatase" evidence="2">
    <location>
        <begin position="58"/>
        <end position="341"/>
    </location>
</feature>
<dbReference type="Proteomes" id="UP000323824">
    <property type="component" value="Chromosome"/>
</dbReference>
<proteinExistence type="predicted"/>
<evidence type="ECO:0000313" key="4">
    <source>
        <dbReference type="Proteomes" id="UP000323824"/>
    </source>
</evidence>